<name>A0A3N4KP43_9PEZI</name>
<dbReference type="InParanoid" id="A0A3N4KP43"/>
<protein>
    <submittedName>
        <fullName evidence="1">Uncharacterized protein</fullName>
    </submittedName>
</protein>
<gene>
    <name evidence="1" type="ORF">P167DRAFT_545528</name>
</gene>
<reference evidence="1 2" key="1">
    <citation type="journal article" date="2018" name="Nat. Ecol. Evol.">
        <title>Pezizomycetes genomes reveal the molecular basis of ectomycorrhizal truffle lifestyle.</title>
        <authorList>
            <person name="Murat C."/>
            <person name="Payen T."/>
            <person name="Noel B."/>
            <person name="Kuo A."/>
            <person name="Morin E."/>
            <person name="Chen J."/>
            <person name="Kohler A."/>
            <person name="Krizsan K."/>
            <person name="Balestrini R."/>
            <person name="Da Silva C."/>
            <person name="Montanini B."/>
            <person name="Hainaut M."/>
            <person name="Levati E."/>
            <person name="Barry K.W."/>
            <person name="Belfiori B."/>
            <person name="Cichocki N."/>
            <person name="Clum A."/>
            <person name="Dockter R.B."/>
            <person name="Fauchery L."/>
            <person name="Guy J."/>
            <person name="Iotti M."/>
            <person name="Le Tacon F."/>
            <person name="Lindquist E.A."/>
            <person name="Lipzen A."/>
            <person name="Malagnac F."/>
            <person name="Mello A."/>
            <person name="Molinier V."/>
            <person name="Miyauchi S."/>
            <person name="Poulain J."/>
            <person name="Riccioni C."/>
            <person name="Rubini A."/>
            <person name="Sitrit Y."/>
            <person name="Splivallo R."/>
            <person name="Traeger S."/>
            <person name="Wang M."/>
            <person name="Zifcakova L."/>
            <person name="Wipf D."/>
            <person name="Zambonelli A."/>
            <person name="Paolocci F."/>
            <person name="Nowrousian M."/>
            <person name="Ottonello S."/>
            <person name="Baldrian P."/>
            <person name="Spatafora J.W."/>
            <person name="Henrissat B."/>
            <person name="Nagy L.G."/>
            <person name="Aury J.M."/>
            <person name="Wincker P."/>
            <person name="Grigoriev I.V."/>
            <person name="Bonfante P."/>
            <person name="Martin F.M."/>
        </authorList>
    </citation>
    <scope>NUCLEOTIDE SEQUENCE [LARGE SCALE GENOMIC DNA]</scope>
    <source>
        <strain evidence="1 2">CCBAS932</strain>
    </source>
</reference>
<dbReference type="OrthoDB" id="5294473at2759"/>
<accession>A0A3N4KP43</accession>
<dbReference type="EMBL" id="ML119129">
    <property type="protein sequence ID" value="RPB12297.1"/>
    <property type="molecule type" value="Genomic_DNA"/>
</dbReference>
<dbReference type="AlphaFoldDB" id="A0A3N4KP43"/>
<evidence type="ECO:0000313" key="1">
    <source>
        <dbReference type="EMBL" id="RPB12297.1"/>
    </source>
</evidence>
<sequence length="174" mass="20102">MADEPTNWENYKAYTDHAHAKFSRHAARIDIPRRRELKLDAIADRLVRLGVRADEYNLKLAHGSLSATLLQPDFERHVGSKYDKLAKDVADLVVYSSAREKENEGVKAILDCAAGILTHVNQMRDDLYRQLESSSRDLRWGLNPVPRTLRNRRQMIDMPINTLVVEEARRPTRR</sequence>
<organism evidence="1 2">
    <name type="scientific">Morchella conica CCBAS932</name>
    <dbReference type="NCBI Taxonomy" id="1392247"/>
    <lineage>
        <taxon>Eukaryota</taxon>
        <taxon>Fungi</taxon>
        <taxon>Dikarya</taxon>
        <taxon>Ascomycota</taxon>
        <taxon>Pezizomycotina</taxon>
        <taxon>Pezizomycetes</taxon>
        <taxon>Pezizales</taxon>
        <taxon>Morchellaceae</taxon>
        <taxon>Morchella</taxon>
    </lineage>
</organism>
<proteinExistence type="predicted"/>
<evidence type="ECO:0000313" key="2">
    <source>
        <dbReference type="Proteomes" id="UP000277580"/>
    </source>
</evidence>
<dbReference type="Proteomes" id="UP000277580">
    <property type="component" value="Unassembled WGS sequence"/>
</dbReference>
<keyword evidence="2" id="KW-1185">Reference proteome</keyword>